<dbReference type="Proteomes" id="UP000503540">
    <property type="component" value="Chromosome"/>
</dbReference>
<dbReference type="KEGG" id="nah:F5544_29695"/>
<sequence length="204" mass="20982">MPGDAVAAAPAANRHITAQLGSLLPDPGQFPARYTTVVLPPEQAAQAAADLNGVGRAAAVQPAECAPPDQPVGADRTAVTVGTDNEARATITVELTRTDEPLSAWRNQLRQCGSVRVTKAGAATTVATILDAPPPVDADDTMAFRRTVTPDVGGAGLTSTMQTLAGQLGDVRIIVTYMTFGAGKVDTSTLDSVFTATVMKVRKG</sequence>
<proteinExistence type="predicted"/>
<dbReference type="EMBL" id="CP046172">
    <property type="protein sequence ID" value="QIS13784.1"/>
    <property type="molecule type" value="Genomic_DNA"/>
</dbReference>
<organism evidence="1 2">
    <name type="scientific">Nocardia arthritidis</name>
    <dbReference type="NCBI Taxonomy" id="228602"/>
    <lineage>
        <taxon>Bacteria</taxon>
        <taxon>Bacillati</taxon>
        <taxon>Actinomycetota</taxon>
        <taxon>Actinomycetes</taxon>
        <taxon>Mycobacteriales</taxon>
        <taxon>Nocardiaceae</taxon>
        <taxon>Nocardia</taxon>
    </lineage>
</organism>
<accession>A0A6G9YKQ3</accession>
<keyword evidence="2" id="KW-1185">Reference proteome</keyword>
<protein>
    <submittedName>
        <fullName evidence="1">Sensor domain-containing protein</fullName>
    </submittedName>
</protein>
<evidence type="ECO:0000313" key="1">
    <source>
        <dbReference type="EMBL" id="QIS13784.1"/>
    </source>
</evidence>
<dbReference type="AlphaFoldDB" id="A0A6G9YKQ3"/>
<evidence type="ECO:0000313" key="2">
    <source>
        <dbReference type="Proteomes" id="UP000503540"/>
    </source>
</evidence>
<name>A0A6G9YKQ3_9NOCA</name>
<gene>
    <name evidence="1" type="ORF">F5544_29695</name>
</gene>
<reference evidence="1 2" key="1">
    <citation type="journal article" date="2019" name="ACS Chem. Biol.">
        <title>Identification and Mobilization of a Cryptic Antibiotic Biosynthesis Gene Locus from a Human-Pathogenic Nocardia Isolate.</title>
        <authorList>
            <person name="Herisse M."/>
            <person name="Ishida K."/>
            <person name="Porter J.L."/>
            <person name="Howden B."/>
            <person name="Hertweck C."/>
            <person name="Stinear T.P."/>
            <person name="Pidot S.J."/>
        </authorList>
    </citation>
    <scope>NUCLEOTIDE SEQUENCE [LARGE SCALE GENOMIC DNA]</scope>
    <source>
        <strain evidence="1 2">AUSMDU00012717</strain>
    </source>
</reference>